<dbReference type="Pfam" id="PF03710">
    <property type="entry name" value="GlnE"/>
    <property type="match status" value="2"/>
</dbReference>
<feature type="domain" description="Glutamate-ammonia ligase adenylyltransferase repeated" evidence="7">
    <location>
        <begin position="48"/>
        <end position="304"/>
    </location>
</feature>
<name>A0A6M1RML3_9BACT</name>
<keyword evidence="4" id="KW-0067">ATP-binding</keyword>
<feature type="domain" description="PII-uridylyltransferase/Glutamine-synthetase adenylyltransferase" evidence="8">
    <location>
        <begin position="867"/>
        <end position="1003"/>
    </location>
</feature>
<evidence type="ECO:0000256" key="3">
    <source>
        <dbReference type="ARBA" id="ARBA00022741"/>
    </source>
</evidence>
<keyword evidence="2 9" id="KW-0548">Nucleotidyltransferase</keyword>
<feature type="domain" description="Glutamate-ammonia ligase adenylyltransferase repeated" evidence="7">
    <location>
        <begin position="601"/>
        <end position="821"/>
    </location>
</feature>
<organism evidence="9 10">
    <name type="scientific">Limisphaera ngatamarikiensis</name>
    <dbReference type="NCBI Taxonomy" id="1324935"/>
    <lineage>
        <taxon>Bacteria</taxon>
        <taxon>Pseudomonadati</taxon>
        <taxon>Verrucomicrobiota</taxon>
        <taxon>Verrucomicrobiia</taxon>
        <taxon>Limisphaerales</taxon>
        <taxon>Limisphaeraceae</taxon>
        <taxon>Limisphaera</taxon>
    </lineage>
</organism>
<dbReference type="Proteomes" id="UP000477311">
    <property type="component" value="Unassembled WGS sequence"/>
</dbReference>
<dbReference type="Gene3D" id="1.20.120.330">
    <property type="entry name" value="Nucleotidyltransferases domain 2"/>
    <property type="match status" value="2"/>
</dbReference>
<dbReference type="EMBL" id="JAAKYA010000042">
    <property type="protein sequence ID" value="NGO38933.1"/>
    <property type="molecule type" value="Genomic_DNA"/>
</dbReference>
<dbReference type="CDD" id="cd05401">
    <property type="entry name" value="NT_GlnE_GlnD_like"/>
    <property type="match status" value="2"/>
</dbReference>
<proteinExistence type="predicted"/>
<gene>
    <name evidence="9" type="primary">glnE</name>
    <name evidence="9" type="ORF">G4L39_05925</name>
</gene>
<keyword evidence="1 9" id="KW-0808">Transferase</keyword>
<evidence type="ECO:0000256" key="4">
    <source>
        <dbReference type="ARBA" id="ARBA00022840"/>
    </source>
</evidence>
<keyword evidence="6" id="KW-0511">Multifunctional enzyme</keyword>
<dbReference type="FunFam" id="1.20.120.330:FF:000005">
    <property type="entry name" value="Bifunctional glutamine synthetase adenylyltransferase/adenylyl-removing enzyme"/>
    <property type="match status" value="1"/>
</dbReference>
<dbReference type="RefSeq" id="WP_165106674.1">
    <property type="nucleotide sequence ID" value="NZ_JAAKYA010000042.1"/>
</dbReference>
<dbReference type="InterPro" id="IPR005190">
    <property type="entry name" value="GlnE_rpt_dom"/>
</dbReference>
<dbReference type="GO" id="GO:0005524">
    <property type="term" value="F:ATP binding"/>
    <property type="evidence" value="ECO:0007669"/>
    <property type="project" value="UniProtKB-KW"/>
</dbReference>
<evidence type="ECO:0000256" key="5">
    <source>
        <dbReference type="ARBA" id="ARBA00022842"/>
    </source>
</evidence>
<dbReference type="Gene3D" id="3.30.460.10">
    <property type="entry name" value="Beta Polymerase, domain 2"/>
    <property type="match status" value="2"/>
</dbReference>
<dbReference type="EC" id="2.7.7.42" evidence="9"/>
<dbReference type="GO" id="GO:0000820">
    <property type="term" value="P:regulation of glutamine family amino acid metabolic process"/>
    <property type="evidence" value="ECO:0007669"/>
    <property type="project" value="TreeGrafter"/>
</dbReference>
<dbReference type="GO" id="GO:0016874">
    <property type="term" value="F:ligase activity"/>
    <property type="evidence" value="ECO:0007669"/>
    <property type="project" value="UniProtKB-KW"/>
</dbReference>
<feature type="domain" description="PII-uridylyltransferase/Glutamine-synthetase adenylyltransferase" evidence="8">
    <location>
        <begin position="327"/>
        <end position="465"/>
    </location>
</feature>
<keyword evidence="5" id="KW-0460">Magnesium</keyword>
<keyword evidence="3" id="KW-0547">Nucleotide-binding</keyword>
<evidence type="ECO:0000256" key="1">
    <source>
        <dbReference type="ARBA" id="ARBA00022679"/>
    </source>
</evidence>
<dbReference type="AlphaFoldDB" id="A0A6M1RML3"/>
<comment type="caution">
    <text evidence="9">The sequence shown here is derived from an EMBL/GenBank/DDBJ whole genome shotgun (WGS) entry which is preliminary data.</text>
</comment>
<dbReference type="SUPFAM" id="SSF81593">
    <property type="entry name" value="Nucleotidyltransferase substrate binding subunit/domain"/>
    <property type="match status" value="2"/>
</dbReference>
<reference evidence="9 10" key="1">
    <citation type="submission" date="2020-02" db="EMBL/GenBank/DDBJ databases">
        <title>Draft genome sequence of Limisphaera ngatamarikiensis NGM72.4T, a thermophilic Verrucomicrobia grouped in subdivision 3.</title>
        <authorList>
            <person name="Carere C.R."/>
            <person name="Steen J."/>
            <person name="Hugenholtz P."/>
            <person name="Stott M.B."/>
        </authorList>
    </citation>
    <scope>NUCLEOTIDE SEQUENCE [LARGE SCALE GENOMIC DNA]</scope>
    <source>
        <strain evidence="9 10">NGM72.4</strain>
    </source>
</reference>
<evidence type="ECO:0000313" key="9">
    <source>
        <dbReference type="EMBL" id="NGO38933.1"/>
    </source>
</evidence>
<dbReference type="EC" id="2.7.7.89" evidence="9"/>
<dbReference type="Pfam" id="PF08335">
    <property type="entry name" value="GlnD_UR_UTase"/>
    <property type="match status" value="2"/>
</dbReference>
<dbReference type="InterPro" id="IPR023057">
    <property type="entry name" value="GlnE"/>
</dbReference>
<dbReference type="SUPFAM" id="SSF81301">
    <property type="entry name" value="Nucleotidyltransferase"/>
    <property type="match status" value="2"/>
</dbReference>
<evidence type="ECO:0000256" key="6">
    <source>
        <dbReference type="ARBA" id="ARBA00023268"/>
    </source>
</evidence>
<evidence type="ECO:0000256" key="2">
    <source>
        <dbReference type="ARBA" id="ARBA00022695"/>
    </source>
</evidence>
<dbReference type="NCBIfam" id="NF008292">
    <property type="entry name" value="PRK11072.1"/>
    <property type="match status" value="1"/>
</dbReference>
<dbReference type="InterPro" id="IPR013546">
    <property type="entry name" value="PII_UdlTrfase/GS_AdlTrfase"/>
</dbReference>
<sequence length="1008" mass="115364">MKRLSVWEPALKRSPDPARARQHWETLWDSPAREFLESADEEQARVLSILLAGSQVLPGWLARHPEWLEDLRPDELRHSRRRQGLERQLQEVLARAGQGLTPALAAIRLFKQRQQLRIAARDLAGLATVDEVIRELSDLADVCLGTVWQLCCGEMLRRHGTPWEQDPAGRWRPIRACVLGMGKLGGQELNYCSDVDLLFVYSEEGLVLTEPPRNRRPVAARWTAHQFFQRLAEFFIEEVTRLTSEGDLYRVDMRLRPEGDSGPLARSIGSYETYYAQWGQTWERMMLMKTRGVAGDAEVAAEFIETIQSFRYPRSVSPSVLEEVAAVKQRIEKEVLRPDELDRNVKLGRGGIREIEFIVQALQLLHAGRQPFLQVAQTLVALEKLTQYELLPRQAAADLAAAYRFLRKLEHRLQMEAHQQTHLLPTSERDLQRLAALMGLPDAEALRTQYREHTSRVRALYENLLPTPTPSVQTPLPFPDRFAGRESEWKQILAQRGFREPEPGVRRLREFVEGPGFGHVSSRTTELAWRLLERFFALCPGPEQRENLPNAAGELLPERRVLSDPDRVLVRLDSYVQAYGARATLFETWHSNPALFDLLLLLFDRSEFLAEAAIRTPDLVEDQVLSGRLRRRRSAEEILSDLRLGGDEPDPWAWLRRYHQAEQMRIGLRDILGLADPEQYLEELTALAEACLQFALEVIMRRHRLRRPPFAVIGLGKLGGGEIDYGSDLDILLVSATRHHAPDRLQRWAAEWMDLLNRRTELGLVFVMDARLRPDGEKGLLVNTLEACEEYYRRRAQLWEIQALTRARAVAGDREVGAAFESLAAALANFRPEHVAAGFPCRTLSSGRRRHNLSGTGLAAWGPDWRERIHKMRMRIEKERTPPGQDDLAIKTGRGGLMDAEFIAQMLCLQEGWHEPNTVRALQRAAEAALLPEGPRLIENYRRLRRVEGVLRRWSYEGESVLPADPAPYRRVSVRCGFESPEAFRKALAEWRTAIRTVYEQVFCAARP</sequence>
<dbReference type="PANTHER" id="PTHR30621:SF0">
    <property type="entry name" value="BIFUNCTIONAL GLUTAMINE SYNTHETASE ADENYLYLTRANSFERASE_ADENYLYL-REMOVING ENZYME"/>
    <property type="match status" value="1"/>
</dbReference>
<dbReference type="GO" id="GO:0047388">
    <property type="term" value="F:[glutamine synthetase]-adenylyl-L-tyrosine phosphorylase activity"/>
    <property type="evidence" value="ECO:0007669"/>
    <property type="project" value="UniProtKB-EC"/>
</dbReference>
<keyword evidence="10" id="KW-1185">Reference proteome</keyword>
<protein>
    <submittedName>
        <fullName evidence="9">Bifunctional [glutamate--ammonia ligase]-adenylyl-L-tyrosine phosphorylase/[glutamate--ammonia-ligase] adenylyltransferase</fullName>
        <ecNumber evidence="9">2.7.7.42</ecNumber>
        <ecNumber evidence="9">2.7.7.89</ecNumber>
    </submittedName>
</protein>
<evidence type="ECO:0000259" key="8">
    <source>
        <dbReference type="Pfam" id="PF08335"/>
    </source>
</evidence>
<dbReference type="InterPro" id="IPR043519">
    <property type="entry name" value="NT_sf"/>
</dbReference>
<evidence type="ECO:0000313" key="10">
    <source>
        <dbReference type="Proteomes" id="UP000477311"/>
    </source>
</evidence>
<dbReference type="GO" id="GO:0008882">
    <property type="term" value="F:[glutamate-ammonia-ligase] adenylyltransferase activity"/>
    <property type="evidence" value="ECO:0007669"/>
    <property type="project" value="UniProtKB-EC"/>
</dbReference>
<evidence type="ECO:0000259" key="7">
    <source>
        <dbReference type="Pfam" id="PF03710"/>
    </source>
</evidence>
<keyword evidence="9" id="KW-0436">Ligase</keyword>
<accession>A0A6M1RML3</accession>
<dbReference type="PANTHER" id="PTHR30621">
    <property type="entry name" value="GLUTAMINE SYNTHETASE ADENYLYLTRANSFERASE"/>
    <property type="match status" value="1"/>
</dbReference>
<dbReference type="GO" id="GO:0005829">
    <property type="term" value="C:cytosol"/>
    <property type="evidence" value="ECO:0007669"/>
    <property type="project" value="TreeGrafter"/>
</dbReference>